<dbReference type="KEGG" id="dov:DSCO28_32600"/>
<dbReference type="KEGG" id="dov:DSCO28_04090"/>
<organism evidence="3 9">
    <name type="scientific">Desulfosarcina ovata subsp. sediminis</name>
    <dbReference type="NCBI Taxonomy" id="885957"/>
    <lineage>
        <taxon>Bacteria</taxon>
        <taxon>Pseudomonadati</taxon>
        <taxon>Thermodesulfobacteriota</taxon>
        <taxon>Desulfobacteria</taxon>
        <taxon>Desulfobacterales</taxon>
        <taxon>Desulfosarcinaceae</taxon>
        <taxon>Desulfosarcina</taxon>
    </lineage>
</organism>
<evidence type="ECO:0000313" key="2">
    <source>
        <dbReference type="EMBL" id="BBO82694.1"/>
    </source>
</evidence>
<evidence type="ECO:0000313" key="4">
    <source>
        <dbReference type="EMBL" id="BBO83394.1"/>
    </source>
</evidence>
<dbReference type="EMBL" id="AP021876">
    <property type="protein sequence ID" value="BBO83394.1"/>
    <property type="molecule type" value="Genomic_DNA"/>
</dbReference>
<dbReference type="EMBL" id="AP021876">
    <property type="protein sequence ID" value="BBO84969.1"/>
    <property type="molecule type" value="Genomic_DNA"/>
</dbReference>
<dbReference type="RefSeq" id="WP_155320948.1">
    <property type="nucleotide sequence ID" value="NZ_AP021876.1"/>
</dbReference>
<accession>A0A5K7ZT11</accession>
<evidence type="ECO:0000313" key="9">
    <source>
        <dbReference type="Proteomes" id="UP000425960"/>
    </source>
</evidence>
<dbReference type="AlphaFoldDB" id="A0A5K7ZT11"/>
<dbReference type="EMBL" id="AP021876">
    <property type="protein sequence ID" value="BBO82694.1"/>
    <property type="molecule type" value="Genomic_DNA"/>
</dbReference>
<evidence type="ECO:0000313" key="3">
    <source>
        <dbReference type="EMBL" id="BBO83367.1"/>
    </source>
</evidence>
<evidence type="ECO:0000313" key="7">
    <source>
        <dbReference type="EMBL" id="BBO84969.1"/>
    </source>
</evidence>
<name>A0A5K7ZT11_9BACT</name>
<evidence type="ECO:0000313" key="1">
    <source>
        <dbReference type="EMBL" id="BBO79843.1"/>
    </source>
</evidence>
<dbReference type="KEGG" id="dov:DSCO28_55350"/>
<evidence type="ECO:0000313" key="6">
    <source>
        <dbReference type="EMBL" id="BBO84020.1"/>
    </source>
</evidence>
<dbReference type="EMBL" id="AP021876">
    <property type="protein sequence ID" value="BBO85798.1"/>
    <property type="molecule type" value="Genomic_DNA"/>
</dbReference>
<dbReference type="EMBL" id="AP021876">
    <property type="protein sequence ID" value="BBO84020.1"/>
    <property type="molecule type" value="Genomic_DNA"/>
</dbReference>
<dbReference type="EMBL" id="AP021876">
    <property type="protein sequence ID" value="BBO83367.1"/>
    <property type="molecule type" value="Genomic_DNA"/>
</dbReference>
<dbReference type="EMBL" id="AP021876">
    <property type="protein sequence ID" value="BBO83431.1"/>
    <property type="molecule type" value="Genomic_DNA"/>
</dbReference>
<dbReference type="KEGG" id="dov:DSCO28_39330"/>
<protein>
    <submittedName>
        <fullName evidence="3">Uncharacterized protein</fullName>
    </submittedName>
</protein>
<dbReference type="Proteomes" id="UP000425960">
    <property type="component" value="Chromosome"/>
</dbReference>
<sequence>MLSPEESKTVLWNFFNKKYIADICQLYHLLQTTSRMSVFRRLKRMGYLTSFTDAGRYYTLQDVPIFDEWGLWFHKGIGFSKSGTLKNTIIKIVHYSDAGMAPKEMLNLLKIRVPNTLHNALHGLVKNNQINRHRVERFFLYTDANPEKAQQQLNTRRLLLQRTAPVVEPPSAELTIAVLIEAFKTVKIRVSPALVAERLDVRGMSVTVEQVKQIFTRHGIPTEKKTASLP</sequence>
<dbReference type="KEGG" id="dov:DSCO28_45860"/>
<evidence type="ECO:0000313" key="8">
    <source>
        <dbReference type="EMBL" id="BBO85798.1"/>
    </source>
</evidence>
<gene>
    <name evidence="1" type="ORF">DSCO28_04090</name>
    <name evidence="2" type="ORF">DSCO28_32600</name>
    <name evidence="3" type="ORF">DSCO28_39330</name>
    <name evidence="4" type="ORF">DSCO28_39600</name>
    <name evidence="5" type="ORF">DSCO28_39970</name>
    <name evidence="6" type="ORF">DSCO28_45860</name>
    <name evidence="7" type="ORF">DSCO28_55350</name>
    <name evidence="8" type="ORF">DSCO28_63640</name>
</gene>
<dbReference type="KEGG" id="dov:DSCO28_39600"/>
<dbReference type="EMBL" id="AP021876">
    <property type="protein sequence ID" value="BBO79843.1"/>
    <property type="molecule type" value="Genomic_DNA"/>
</dbReference>
<evidence type="ECO:0000313" key="5">
    <source>
        <dbReference type="EMBL" id="BBO83431.1"/>
    </source>
</evidence>
<dbReference type="KEGG" id="dov:DSCO28_39970"/>
<proteinExistence type="predicted"/>
<dbReference type="KEGG" id="dov:DSCO28_63640"/>
<reference evidence="3 9" key="1">
    <citation type="submission" date="2019-11" db="EMBL/GenBank/DDBJ databases">
        <title>Comparative genomics of hydrocarbon-degrading Desulfosarcina strains.</title>
        <authorList>
            <person name="Watanabe M."/>
            <person name="Kojima H."/>
            <person name="Fukui M."/>
        </authorList>
    </citation>
    <scope>NUCLEOTIDE SEQUENCE [LARGE SCALE GENOMIC DNA]</scope>
    <source>
        <strain evidence="3 9">28bB2T</strain>
    </source>
</reference>